<proteinExistence type="predicted"/>
<gene>
    <name evidence="1" type="ORF">HannXRQ_Chr08g0219321</name>
</gene>
<dbReference type="AlphaFoldDB" id="A0A251U4W3"/>
<sequence length="68" mass="7792">MAFHIQQFVCELVLLTGHERHRVSFRGPPKHKTIRTLLLGRGVLLSRPSRALRNTSAVFTSQLNHFLT</sequence>
<dbReference type="InParanoid" id="A0A251U4W3"/>
<protein>
    <submittedName>
        <fullName evidence="1">Uncharacterized protein</fullName>
    </submittedName>
</protein>
<dbReference type="Proteomes" id="UP000215914">
    <property type="component" value="Chromosome 8"/>
</dbReference>
<keyword evidence="2" id="KW-1185">Reference proteome</keyword>
<organism evidence="1 2">
    <name type="scientific">Helianthus annuus</name>
    <name type="common">Common sunflower</name>
    <dbReference type="NCBI Taxonomy" id="4232"/>
    <lineage>
        <taxon>Eukaryota</taxon>
        <taxon>Viridiplantae</taxon>
        <taxon>Streptophyta</taxon>
        <taxon>Embryophyta</taxon>
        <taxon>Tracheophyta</taxon>
        <taxon>Spermatophyta</taxon>
        <taxon>Magnoliopsida</taxon>
        <taxon>eudicotyledons</taxon>
        <taxon>Gunneridae</taxon>
        <taxon>Pentapetalae</taxon>
        <taxon>asterids</taxon>
        <taxon>campanulids</taxon>
        <taxon>Asterales</taxon>
        <taxon>Asteraceae</taxon>
        <taxon>Asteroideae</taxon>
        <taxon>Heliantheae alliance</taxon>
        <taxon>Heliantheae</taxon>
        <taxon>Helianthus</taxon>
    </lineage>
</organism>
<reference evidence="2" key="1">
    <citation type="journal article" date="2017" name="Nature">
        <title>The sunflower genome provides insights into oil metabolism, flowering and Asterid evolution.</title>
        <authorList>
            <person name="Badouin H."/>
            <person name="Gouzy J."/>
            <person name="Grassa C.J."/>
            <person name="Murat F."/>
            <person name="Staton S.E."/>
            <person name="Cottret L."/>
            <person name="Lelandais-Briere C."/>
            <person name="Owens G.L."/>
            <person name="Carrere S."/>
            <person name="Mayjonade B."/>
            <person name="Legrand L."/>
            <person name="Gill N."/>
            <person name="Kane N.C."/>
            <person name="Bowers J.E."/>
            <person name="Hubner S."/>
            <person name="Bellec A."/>
            <person name="Berard A."/>
            <person name="Berges H."/>
            <person name="Blanchet N."/>
            <person name="Boniface M.C."/>
            <person name="Brunel D."/>
            <person name="Catrice O."/>
            <person name="Chaidir N."/>
            <person name="Claudel C."/>
            <person name="Donnadieu C."/>
            <person name="Faraut T."/>
            <person name="Fievet G."/>
            <person name="Helmstetter N."/>
            <person name="King M."/>
            <person name="Knapp S.J."/>
            <person name="Lai Z."/>
            <person name="Le Paslier M.C."/>
            <person name="Lippi Y."/>
            <person name="Lorenzon L."/>
            <person name="Mandel J.R."/>
            <person name="Marage G."/>
            <person name="Marchand G."/>
            <person name="Marquand E."/>
            <person name="Bret-Mestries E."/>
            <person name="Morien E."/>
            <person name="Nambeesan S."/>
            <person name="Nguyen T."/>
            <person name="Pegot-Espagnet P."/>
            <person name="Pouilly N."/>
            <person name="Raftis F."/>
            <person name="Sallet E."/>
            <person name="Schiex T."/>
            <person name="Thomas J."/>
            <person name="Vandecasteele C."/>
            <person name="Vares D."/>
            <person name="Vear F."/>
            <person name="Vautrin S."/>
            <person name="Crespi M."/>
            <person name="Mangin B."/>
            <person name="Burke J.M."/>
            <person name="Salse J."/>
            <person name="Munos S."/>
            <person name="Vincourt P."/>
            <person name="Rieseberg L.H."/>
            <person name="Langlade N.B."/>
        </authorList>
    </citation>
    <scope>NUCLEOTIDE SEQUENCE [LARGE SCALE GENOMIC DNA]</scope>
    <source>
        <strain evidence="2">cv. SF193</strain>
    </source>
</reference>
<evidence type="ECO:0000313" key="1">
    <source>
        <dbReference type="EMBL" id="OTG18089.1"/>
    </source>
</evidence>
<evidence type="ECO:0000313" key="2">
    <source>
        <dbReference type="Proteomes" id="UP000215914"/>
    </source>
</evidence>
<dbReference type="EMBL" id="CM007897">
    <property type="protein sequence ID" value="OTG18089.1"/>
    <property type="molecule type" value="Genomic_DNA"/>
</dbReference>
<name>A0A251U4W3_HELAN</name>
<accession>A0A251U4W3</accession>